<evidence type="ECO:0000259" key="4">
    <source>
        <dbReference type="PROSITE" id="PS50043"/>
    </source>
</evidence>
<keyword evidence="2" id="KW-0238">DNA-binding</keyword>
<dbReference type="InterPro" id="IPR036388">
    <property type="entry name" value="WH-like_DNA-bd_sf"/>
</dbReference>
<dbReference type="PANTHER" id="PTHR44688">
    <property type="entry name" value="DNA-BINDING TRANSCRIPTIONAL ACTIVATOR DEVR_DOSR"/>
    <property type="match status" value="1"/>
</dbReference>
<organism evidence="5 6">
    <name type="scientific">Corynebacterium hylobatis</name>
    <dbReference type="NCBI Taxonomy" id="1859290"/>
    <lineage>
        <taxon>Bacteria</taxon>
        <taxon>Bacillati</taxon>
        <taxon>Actinomycetota</taxon>
        <taxon>Actinomycetes</taxon>
        <taxon>Mycobacteriales</taxon>
        <taxon>Corynebacteriaceae</taxon>
        <taxon>Corynebacterium</taxon>
    </lineage>
</organism>
<evidence type="ECO:0000256" key="1">
    <source>
        <dbReference type="ARBA" id="ARBA00023015"/>
    </source>
</evidence>
<dbReference type="SMART" id="SM00421">
    <property type="entry name" value="HTH_LUXR"/>
    <property type="match status" value="1"/>
</dbReference>
<keyword evidence="1" id="KW-0805">Transcription regulation</keyword>
<dbReference type="SUPFAM" id="SSF46894">
    <property type="entry name" value="C-terminal effector domain of the bipartite response regulators"/>
    <property type="match status" value="1"/>
</dbReference>
<dbReference type="Pfam" id="PF00196">
    <property type="entry name" value="GerE"/>
    <property type="match status" value="1"/>
</dbReference>
<dbReference type="InterPro" id="IPR016032">
    <property type="entry name" value="Sig_transdc_resp-reg_C-effctor"/>
</dbReference>
<sequence length="306" mass="33497">MPRDFAASFSLLRELIPFDAAQLLRLQQGKRPQEVFRTGYSSNAAWALAHMFPVKYPGGFTQLASADAPLPPTISTATIRGEFTRSELFRDYLGAEGYAEGMTLELYTDSGPIGMAHFSSRTPRAFEGAPRKAALAVSGLLGHLVDMVPESDSPDWPVTVDASLKETLEQDEEFQEHVREFQKSPLAFVEHLWWLDTQLVYVGLVQPGHAEVRVATAVETAGLSRQEVQVLSILCCGVSDAEIAARLHLSVRTVQSHVGSLRRKLGAESRLEAVVIALGAGIYVPHPRWAPLRQIARGRLPDSGAV</sequence>
<reference evidence="5 6" key="1">
    <citation type="submission" date="2018-12" db="EMBL/GenBank/DDBJ databases">
        <title>YIM 101343 draft genome.</title>
        <authorList>
            <person name="Chen X."/>
        </authorList>
    </citation>
    <scope>NUCLEOTIDE SEQUENCE [LARGE SCALE GENOMIC DNA]</scope>
    <source>
        <strain evidence="5 6">YIM 101343</strain>
    </source>
</reference>
<keyword evidence="3" id="KW-0804">Transcription</keyword>
<dbReference type="CDD" id="cd06170">
    <property type="entry name" value="LuxR_C_like"/>
    <property type="match status" value="1"/>
</dbReference>
<dbReference type="InterPro" id="IPR000792">
    <property type="entry name" value="Tscrpt_reg_LuxR_C"/>
</dbReference>
<accession>A0A3R9ZF14</accession>
<dbReference type="PANTHER" id="PTHR44688:SF16">
    <property type="entry name" value="DNA-BINDING TRANSCRIPTIONAL ACTIVATOR DEVR_DOSR"/>
    <property type="match status" value="1"/>
</dbReference>
<keyword evidence="6" id="KW-1185">Reference proteome</keyword>
<dbReference type="OrthoDB" id="4395976at2"/>
<comment type="caution">
    <text evidence="5">The sequence shown here is derived from an EMBL/GenBank/DDBJ whole genome shotgun (WGS) entry which is preliminary data.</text>
</comment>
<evidence type="ECO:0000313" key="5">
    <source>
        <dbReference type="EMBL" id="RSZ65440.1"/>
    </source>
</evidence>
<evidence type="ECO:0000313" key="6">
    <source>
        <dbReference type="Proteomes" id="UP000274907"/>
    </source>
</evidence>
<evidence type="ECO:0000256" key="3">
    <source>
        <dbReference type="ARBA" id="ARBA00023163"/>
    </source>
</evidence>
<dbReference type="RefSeq" id="WP_126119535.1">
    <property type="nucleotide sequence ID" value="NZ_RXHJ01000002.1"/>
</dbReference>
<dbReference type="GO" id="GO:0003677">
    <property type="term" value="F:DNA binding"/>
    <property type="evidence" value="ECO:0007669"/>
    <property type="project" value="UniProtKB-KW"/>
</dbReference>
<gene>
    <name evidence="5" type="ORF">EAH68_01380</name>
</gene>
<evidence type="ECO:0000256" key="2">
    <source>
        <dbReference type="ARBA" id="ARBA00023125"/>
    </source>
</evidence>
<dbReference type="Proteomes" id="UP000274907">
    <property type="component" value="Unassembled WGS sequence"/>
</dbReference>
<dbReference type="Gene3D" id="1.10.10.10">
    <property type="entry name" value="Winged helix-like DNA-binding domain superfamily/Winged helix DNA-binding domain"/>
    <property type="match status" value="1"/>
</dbReference>
<dbReference type="AlphaFoldDB" id="A0A3R9ZF14"/>
<name>A0A3R9ZF14_9CORY</name>
<proteinExistence type="predicted"/>
<feature type="domain" description="HTH luxR-type" evidence="4">
    <location>
        <begin position="216"/>
        <end position="281"/>
    </location>
</feature>
<dbReference type="EMBL" id="RXHJ01000002">
    <property type="protein sequence ID" value="RSZ65440.1"/>
    <property type="molecule type" value="Genomic_DNA"/>
</dbReference>
<dbReference type="PROSITE" id="PS50043">
    <property type="entry name" value="HTH_LUXR_2"/>
    <property type="match status" value="1"/>
</dbReference>
<dbReference type="PRINTS" id="PR00038">
    <property type="entry name" value="HTHLUXR"/>
</dbReference>
<dbReference type="GO" id="GO:0006355">
    <property type="term" value="P:regulation of DNA-templated transcription"/>
    <property type="evidence" value="ECO:0007669"/>
    <property type="project" value="InterPro"/>
</dbReference>
<protein>
    <submittedName>
        <fullName evidence="5">LuxR family transcriptional regulator</fullName>
    </submittedName>
</protein>